<feature type="compositionally biased region" description="Polar residues" evidence="5">
    <location>
        <begin position="227"/>
        <end position="241"/>
    </location>
</feature>
<evidence type="ECO:0000256" key="2">
    <source>
        <dbReference type="ARBA" id="ARBA00022737"/>
    </source>
</evidence>
<keyword evidence="4" id="KW-0472">Membrane</keyword>
<feature type="domain" description="PDZ GRASP-type" evidence="6">
    <location>
        <begin position="109"/>
        <end position="208"/>
    </location>
</feature>
<evidence type="ECO:0000256" key="4">
    <source>
        <dbReference type="ARBA" id="ARBA00023136"/>
    </source>
</evidence>
<feature type="domain" description="PDZ GRASP-type" evidence="6">
    <location>
        <begin position="11"/>
        <end position="104"/>
    </location>
</feature>
<evidence type="ECO:0000256" key="5">
    <source>
        <dbReference type="SAM" id="MobiDB-lite"/>
    </source>
</evidence>
<evidence type="ECO:0000259" key="6">
    <source>
        <dbReference type="PROSITE" id="PS51865"/>
    </source>
</evidence>
<comment type="subcellular location">
    <subcellularLocation>
        <location evidence="1">Golgi apparatus membrane</location>
    </subcellularLocation>
</comment>
<dbReference type="GO" id="GO:0000139">
    <property type="term" value="C:Golgi membrane"/>
    <property type="evidence" value="ECO:0007669"/>
    <property type="project" value="UniProtKB-SubCell"/>
</dbReference>
<gene>
    <name evidence="7" type="ORF">POVWA2_071610</name>
</gene>
<accession>A0A1A9AJ66</accession>
<proteinExistence type="predicted"/>
<protein>
    <submittedName>
        <fullName evidence="7">Golgi re-assembly stacking protein 1</fullName>
    </submittedName>
</protein>
<organism evidence="7 8">
    <name type="scientific">Plasmodium ovale wallikeri</name>
    <dbReference type="NCBI Taxonomy" id="864142"/>
    <lineage>
        <taxon>Eukaryota</taxon>
        <taxon>Sar</taxon>
        <taxon>Alveolata</taxon>
        <taxon>Apicomplexa</taxon>
        <taxon>Aconoidasida</taxon>
        <taxon>Haemosporida</taxon>
        <taxon>Plasmodiidae</taxon>
        <taxon>Plasmodium</taxon>
        <taxon>Plasmodium (Plasmodium)</taxon>
    </lineage>
</organism>
<evidence type="ECO:0000256" key="3">
    <source>
        <dbReference type="ARBA" id="ARBA00023034"/>
    </source>
</evidence>
<evidence type="ECO:0000313" key="8">
    <source>
        <dbReference type="Proteomes" id="UP000078550"/>
    </source>
</evidence>
<dbReference type="EMBL" id="FLRE01001298">
    <property type="protein sequence ID" value="SBT56139.1"/>
    <property type="molecule type" value="Genomic_DNA"/>
</dbReference>
<dbReference type="InterPro" id="IPR036034">
    <property type="entry name" value="PDZ_sf"/>
</dbReference>
<reference evidence="8" key="1">
    <citation type="submission" date="2016-05" db="EMBL/GenBank/DDBJ databases">
        <authorList>
            <person name="Naeem Raeece"/>
        </authorList>
    </citation>
    <scope>NUCLEOTIDE SEQUENCE [LARGE SCALE GENOMIC DNA]</scope>
</reference>
<dbReference type="PANTHER" id="PTHR12893:SF0">
    <property type="entry name" value="GRASP65"/>
    <property type="match status" value="1"/>
</dbReference>
<name>A0A1A9AJ66_PLAOA</name>
<sequence>MGAGQAKEISGGYRIVRICEDGPVSMCDLEIFFDYIVQIDDVQLIDASRSTYDNFIEKVKQNEGKEVMLKVYNCRYNQVKDIKVTPRKWQGKGLLGININYESMNAMNEGIRILEICKDSPAFKSRLVEYDDYIIGHDNNILRNQGELVKQIHMHYLSYHNENKTQPFNMYLYVYNKNTETIRKVRVEYNSSWEGKGVLGCNIGTGYIHRIPNCKWVKTGVAKEANGVQQPSAGTDTNWDTNIEKDSSPCRGGDNEKSSSPCRGGDNEKSSSPCISGDNEKSSSPCISGDNEKSSSPCISGDNEKSSSPCISGDNYMTKLPCEESYKTYLGDGGIKREEHKSDEFYFRGDTHNTFEMESADEEDMCAHGHVPKLGYSSVNNYEQSETIEMDSGARYKNETGYTAELGKNETGYTAELGKNETGYTAELGKNETGYTAELGKNETDDTAKVDNSLTGETDDVSEKGGLVDSYSEYVRNMKIYSKEMIEIYESMNKNSELLNSIKMKTLENYSLESNNTPNEWRPSYGDGNDFSLFKRKGEINTEKILDEGSSPYTYEDNQLGVVSPTNTDMVTVDTNCESEMRTVPQI</sequence>
<dbReference type="InterPro" id="IPR007583">
    <property type="entry name" value="GRASP55_65"/>
</dbReference>
<dbReference type="GO" id="GO:0007030">
    <property type="term" value="P:Golgi organization"/>
    <property type="evidence" value="ECO:0007669"/>
    <property type="project" value="TreeGrafter"/>
</dbReference>
<evidence type="ECO:0000313" key="7">
    <source>
        <dbReference type="EMBL" id="SBT56139.1"/>
    </source>
</evidence>
<dbReference type="PANTHER" id="PTHR12893">
    <property type="entry name" value="GOLGI REASSEMBLY STACKING PROTEIN GRASP"/>
    <property type="match status" value="1"/>
</dbReference>
<feature type="compositionally biased region" description="Basic and acidic residues" evidence="5">
    <location>
        <begin position="242"/>
        <end position="257"/>
    </location>
</feature>
<dbReference type="Pfam" id="PF04495">
    <property type="entry name" value="GRASP55_65"/>
    <property type="match status" value="1"/>
</dbReference>
<dbReference type="InterPro" id="IPR024958">
    <property type="entry name" value="GRASP_PDZ"/>
</dbReference>
<dbReference type="PROSITE" id="PS51865">
    <property type="entry name" value="PDZ_GRASP"/>
    <property type="match status" value="2"/>
</dbReference>
<dbReference type="Proteomes" id="UP000078550">
    <property type="component" value="Unassembled WGS sequence"/>
</dbReference>
<keyword evidence="2" id="KW-0677">Repeat</keyword>
<evidence type="ECO:0000256" key="1">
    <source>
        <dbReference type="ARBA" id="ARBA00004394"/>
    </source>
</evidence>
<feature type="region of interest" description="Disordered" evidence="5">
    <location>
        <begin position="227"/>
        <end position="310"/>
    </location>
</feature>
<keyword evidence="3" id="KW-0333">Golgi apparatus</keyword>
<dbReference type="AlphaFoldDB" id="A0A1A9AJ66"/>
<dbReference type="Gene3D" id="2.30.42.10">
    <property type="match status" value="2"/>
</dbReference>